<organism evidence="2">
    <name type="scientific">Medioppia subpectinata</name>
    <dbReference type="NCBI Taxonomy" id="1979941"/>
    <lineage>
        <taxon>Eukaryota</taxon>
        <taxon>Metazoa</taxon>
        <taxon>Ecdysozoa</taxon>
        <taxon>Arthropoda</taxon>
        <taxon>Chelicerata</taxon>
        <taxon>Arachnida</taxon>
        <taxon>Acari</taxon>
        <taxon>Acariformes</taxon>
        <taxon>Sarcoptiformes</taxon>
        <taxon>Oribatida</taxon>
        <taxon>Brachypylina</taxon>
        <taxon>Oppioidea</taxon>
        <taxon>Oppiidae</taxon>
        <taxon>Medioppia</taxon>
    </lineage>
</organism>
<accession>A0A7R9KIB4</accession>
<evidence type="ECO:0000313" key="2">
    <source>
        <dbReference type="EMBL" id="CAD7623420.1"/>
    </source>
</evidence>
<name>A0A7R9KIB4_9ACAR</name>
<dbReference type="OrthoDB" id="6512327at2759"/>
<proteinExistence type="predicted"/>
<gene>
    <name evidence="2" type="ORF">OSB1V03_LOCUS3876</name>
</gene>
<dbReference type="AlphaFoldDB" id="A0A7R9KIB4"/>
<keyword evidence="1" id="KW-0732">Signal</keyword>
<dbReference type="EMBL" id="OC856232">
    <property type="protein sequence ID" value="CAD7623420.1"/>
    <property type="molecule type" value="Genomic_DNA"/>
</dbReference>
<dbReference type="Proteomes" id="UP000759131">
    <property type="component" value="Unassembled WGS sequence"/>
</dbReference>
<evidence type="ECO:0000256" key="1">
    <source>
        <dbReference type="SAM" id="SignalP"/>
    </source>
</evidence>
<feature type="signal peptide" evidence="1">
    <location>
        <begin position="1"/>
        <end position="17"/>
    </location>
</feature>
<sequence>MFIKALVLGSVVCLAFCVELNRTPYDTFDICANNDPAKINALQGQLIKDLLAYLPALGKDGKLGPLKVLNFIRKNIKEMDENMMNYADEQESKGTPVIAEVCRDIHWYVYNIGFTRAMAEAPFISNSTDKPLAIGKFAATSEVINWRTKLDAKLRKCQPTDAKDVATGAAEWKAETDQVVAVLDDLIPKLHQLGSEYWAKQHERMRAFIVNGIPKINAKVAAVVDPNLKAEVYHQLVLNLHLLNTVASSRPPQ</sequence>
<feature type="chain" id="PRO_5036210922" evidence="1">
    <location>
        <begin position="18"/>
        <end position="253"/>
    </location>
</feature>
<reference evidence="2" key="1">
    <citation type="submission" date="2020-11" db="EMBL/GenBank/DDBJ databases">
        <authorList>
            <person name="Tran Van P."/>
        </authorList>
    </citation>
    <scope>NUCLEOTIDE SEQUENCE</scope>
</reference>
<dbReference type="EMBL" id="CAJPIZ010001657">
    <property type="protein sequence ID" value="CAG2103850.1"/>
    <property type="molecule type" value="Genomic_DNA"/>
</dbReference>
<evidence type="ECO:0000313" key="3">
    <source>
        <dbReference type="Proteomes" id="UP000759131"/>
    </source>
</evidence>
<keyword evidence="3" id="KW-1185">Reference proteome</keyword>
<protein>
    <submittedName>
        <fullName evidence="2">Uncharacterized protein</fullName>
    </submittedName>
</protein>